<evidence type="ECO:0000259" key="4">
    <source>
        <dbReference type="PROSITE" id="PS01124"/>
    </source>
</evidence>
<dbReference type="PRINTS" id="PR00032">
    <property type="entry name" value="HTHARAC"/>
</dbReference>
<organism evidence="5 6">
    <name type="scientific">Candidatus Phocaeicola excrementipullorum</name>
    <dbReference type="NCBI Taxonomy" id="2838731"/>
    <lineage>
        <taxon>Bacteria</taxon>
        <taxon>Pseudomonadati</taxon>
        <taxon>Bacteroidota</taxon>
        <taxon>Bacteroidia</taxon>
        <taxon>Bacteroidales</taxon>
        <taxon>Bacteroidaceae</taxon>
        <taxon>Phocaeicola</taxon>
    </lineage>
</organism>
<evidence type="ECO:0000256" key="1">
    <source>
        <dbReference type="ARBA" id="ARBA00023015"/>
    </source>
</evidence>
<dbReference type="InterPro" id="IPR018060">
    <property type="entry name" value="HTH_AraC"/>
</dbReference>
<protein>
    <submittedName>
        <fullName evidence="5">AraC family transcriptional regulator</fullName>
    </submittedName>
</protein>
<dbReference type="InterPro" id="IPR020449">
    <property type="entry name" value="Tscrpt_reg_AraC-type_HTH"/>
</dbReference>
<accession>A0A948X1C7</accession>
<reference evidence="5" key="1">
    <citation type="journal article" date="2021" name="PeerJ">
        <title>Extensive microbial diversity within the chicken gut microbiome revealed by metagenomics and culture.</title>
        <authorList>
            <person name="Gilroy R."/>
            <person name="Ravi A."/>
            <person name="Getino M."/>
            <person name="Pursley I."/>
            <person name="Horton D.L."/>
            <person name="Alikhan N.F."/>
            <person name="Baker D."/>
            <person name="Gharbi K."/>
            <person name="Hall N."/>
            <person name="Watson M."/>
            <person name="Adriaenssens E.M."/>
            <person name="Foster-Nyarko E."/>
            <person name="Jarju S."/>
            <person name="Secka A."/>
            <person name="Antonio M."/>
            <person name="Oren A."/>
            <person name="Chaudhuri R.R."/>
            <person name="La Ragione R."/>
            <person name="Hildebrand F."/>
            <person name="Pallen M.J."/>
        </authorList>
    </citation>
    <scope>NUCLEOTIDE SEQUENCE</scope>
    <source>
        <strain evidence="5">8470</strain>
    </source>
</reference>
<dbReference type="EMBL" id="JAHLFJ010000069">
    <property type="protein sequence ID" value="MBU3856302.1"/>
    <property type="molecule type" value="Genomic_DNA"/>
</dbReference>
<reference evidence="5" key="2">
    <citation type="submission" date="2021-04" db="EMBL/GenBank/DDBJ databases">
        <authorList>
            <person name="Gilroy R."/>
        </authorList>
    </citation>
    <scope>NUCLEOTIDE SEQUENCE</scope>
    <source>
        <strain evidence="5">8470</strain>
    </source>
</reference>
<dbReference type="Gene3D" id="1.10.10.60">
    <property type="entry name" value="Homeodomain-like"/>
    <property type="match status" value="2"/>
</dbReference>
<dbReference type="InterPro" id="IPR003313">
    <property type="entry name" value="AraC-bd"/>
</dbReference>
<keyword evidence="2" id="KW-0238">DNA-binding</keyword>
<dbReference type="SUPFAM" id="SSF46689">
    <property type="entry name" value="Homeodomain-like"/>
    <property type="match status" value="1"/>
</dbReference>
<evidence type="ECO:0000256" key="2">
    <source>
        <dbReference type="ARBA" id="ARBA00023125"/>
    </source>
</evidence>
<evidence type="ECO:0000256" key="3">
    <source>
        <dbReference type="ARBA" id="ARBA00023163"/>
    </source>
</evidence>
<dbReference type="InterPro" id="IPR018062">
    <property type="entry name" value="HTH_AraC-typ_CS"/>
</dbReference>
<dbReference type="PANTHER" id="PTHR43280:SF32">
    <property type="entry name" value="TRANSCRIPTIONAL REGULATORY PROTEIN"/>
    <property type="match status" value="1"/>
</dbReference>
<comment type="caution">
    <text evidence="5">The sequence shown here is derived from an EMBL/GenBank/DDBJ whole genome shotgun (WGS) entry which is preliminary data.</text>
</comment>
<dbReference type="PROSITE" id="PS00041">
    <property type="entry name" value="HTH_ARAC_FAMILY_1"/>
    <property type="match status" value="1"/>
</dbReference>
<dbReference type="Proteomes" id="UP000784286">
    <property type="component" value="Unassembled WGS sequence"/>
</dbReference>
<dbReference type="PANTHER" id="PTHR43280">
    <property type="entry name" value="ARAC-FAMILY TRANSCRIPTIONAL REGULATOR"/>
    <property type="match status" value="1"/>
</dbReference>
<dbReference type="PROSITE" id="PS01124">
    <property type="entry name" value="HTH_ARAC_FAMILY_2"/>
    <property type="match status" value="1"/>
</dbReference>
<dbReference type="SMART" id="SM00342">
    <property type="entry name" value="HTH_ARAC"/>
    <property type="match status" value="1"/>
</dbReference>
<gene>
    <name evidence="5" type="ORF">H9928_07100</name>
</gene>
<dbReference type="AlphaFoldDB" id="A0A948X1C7"/>
<dbReference type="Pfam" id="PF02311">
    <property type="entry name" value="AraC_binding"/>
    <property type="match status" value="1"/>
</dbReference>
<dbReference type="SUPFAM" id="SSF51215">
    <property type="entry name" value="Regulatory protein AraC"/>
    <property type="match status" value="1"/>
</dbReference>
<dbReference type="Pfam" id="PF12833">
    <property type="entry name" value="HTH_18"/>
    <property type="match status" value="1"/>
</dbReference>
<feature type="domain" description="HTH araC/xylS-type" evidence="4">
    <location>
        <begin position="194"/>
        <end position="299"/>
    </location>
</feature>
<dbReference type="InterPro" id="IPR009057">
    <property type="entry name" value="Homeodomain-like_sf"/>
</dbReference>
<sequence>MDKIVNIPTVSDYDEHWGLESRHPLVNVLEGSQITRPIPNCRKNFGIYVIFLKDVRCADYLKYGRGEYDYQENTLVFVAPGQVFGYPADGSTYQAKGWCLYFSPDLLRNTPLGSHIKDYTFFSYNVSEALHLSLQERDTIIDCLKKIDDEIKNGTDRHSNAIIASAIELLLNYCTRFYDRQFITRKRANKDILKRFEELLDDYFISDKPKSLGTPTVAWCADQLHLSPNYFGDLIKKETGKSAQEYVQQKIMDTAKDLLLASSKSVSEIAYALGYQYPQYFSRAFKKAVGCTPNEYRIPD</sequence>
<dbReference type="GO" id="GO:0003700">
    <property type="term" value="F:DNA-binding transcription factor activity"/>
    <property type="evidence" value="ECO:0007669"/>
    <property type="project" value="InterPro"/>
</dbReference>
<keyword evidence="3" id="KW-0804">Transcription</keyword>
<proteinExistence type="predicted"/>
<evidence type="ECO:0000313" key="5">
    <source>
        <dbReference type="EMBL" id="MBU3856302.1"/>
    </source>
</evidence>
<name>A0A948X1C7_9BACT</name>
<dbReference type="GO" id="GO:0043565">
    <property type="term" value="F:sequence-specific DNA binding"/>
    <property type="evidence" value="ECO:0007669"/>
    <property type="project" value="InterPro"/>
</dbReference>
<keyword evidence="1" id="KW-0805">Transcription regulation</keyword>
<dbReference type="InterPro" id="IPR037923">
    <property type="entry name" value="HTH-like"/>
</dbReference>
<evidence type="ECO:0000313" key="6">
    <source>
        <dbReference type="Proteomes" id="UP000784286"/>
    </source>
</evidence>